<dbReference type="EMBL" id="BKCJ011087036">
    <property type="protein sequence ID" value="GFC82949.1"/>
    <property type="molecule type" value="Genomic_DNA"/>
</dbReference>
<reference evidence="2" key="1">
    <citation type="journal article" date="2019" name="Sci. Rep.">
        <title>Draft genome of Tanacetum cinerariifolium, the natural source of mosquito coil.</title>
        <authorList>
            <person name="Yamashiro T."/>
            <person name="Shiraishi A."/>
            <person name="Satake H."/>
            <person name="Nakayama K."/>
        </authorList>
    </citation>
    <scope>NUCLEOTIDE SEQUENCE</scope>
</reference>
<dbReference type="InterPro" id="IPR013103">
    <property type="entry name" value="RVT_2"/>
</dbReference>
<evidence type="ECO:0000259" key="1">
    <source>
        <dbReference type="Pfam" id="PF07727"/>
    </source>
</evidence>
<dbReference type="Pfam" id="PF07727">
    <property type="entry name" value="RVT_2"/>
    <property type="match status" value="1"/>
</dbReference>
<accession>A0A699R6Q0</accession>
<organism evidence="2">
    <name type="scientific">Tanacetum cinerariifolium</name>
    <name type="common">Dalmatian daisy</name>
    <name type="synonym">Chrysanthemum cinerariifolium</name>
    <dbReference type="NCBI Taxonomy" id="118510"/>
    <lineage>
        <taxon>Eukaryota</taxon>
        <taxon>Viridiplantae</taxon>
        <taxon>Streptophyta</taxon>
        <taxon>Embryophyta</taxon>
        <taxon>Tracheophyta</taxon>
        <taxon>Spermatophyta</taxon>
        <taxon>Magnoliopsida</taxon>
        <taxon>eudicotyledons</taxon>
        <taxon>Gunneridae</taxon>
        <taxon>Pentapetalae</taxon>
        <taxon>asterids</taxon>
        <taxon>campanulids</taxon>
        <taxon>Asterales</taxon>
        <taxon>Asteraceae</taxon>
        <taxon>Asteroideae</taxon>
        <taxon>Anthemideae</taxon>
        <taxon>Anthemidinae</taxon>
        <taxon>Tanacetum</taxon>
    </lineage>
</organism>
<protein>
    <submittedName>
        <fullName evidence="2">Retrovirus-related Pol polyprotein from transposon TNT 1-94</fullName>
    </submittedName>
</protein>
<gene>
    <name evidence="2" type="ORF">Tci_854919</name>
</gene>
<evidence type="ECO:0000313" key="2">
    <source>
        <dbReference type="EMBL" id="GFC82949.1"/>
    </source>
</evidence>
<feature type="non-terminal residue" evidence="2">
    <location>
        <position position="88"/>
    </location>
</feature>
<feature type="domain" description="Reverse transcriptase Ty1/copia-type" evidence="1">
    <location>
        <begin position="3"/>
        <end position="85"/>
    </location>
</feature>
<comment type="caution">
    <text evidence="2">The sequence shown here is derived from an EMBL/GenBank/DDBJ whole genome shotgun (WGS) entry which is preliminary data.</text>
</comment>
<dbReference type="AlphaFoldDB" id="A0A699R6Q0"/>
<sequence>MGVYQMDVKTAFLNGILWEEVYVSQPDEFVDPDNPNYVYKLKKTLYGLKQAPRVWYDMLSSFMISQDFSKGSVDPTLFIRRNCNDLLL</sequence>
<proteinExistence type="predicted"/>
<name>A0A699R6Q0_TANCI</name>